<dbReference type="Proteomes" id="UP000623509">
    <property type="component" value="Unassembled WGS sequence"/>
</dbReference>
<dbReference type="EMBL" id="NMRN01000001">
    <property type="protein sequence ID" value="PAS95361.1"/>
    <property type="molecule type" value="Genomic_DNA"/>
</dbReference>
<dbReference type="Proteomes" id="UP000216107">
    <property type="component" value="Unassembled WGS sequence"/>
</dbReference>
<evidence type="ECO:0000313" key="1">
    <source>
        <dbReference type="EMBL" id="KAF7600862.1"/>
    </source>
</evidence>
<dbReference type="AlphaFoldDB" id="A0A272EZ24"/>
<evidence type="ECO:0000313" key="2">
    <source>
        <dbReference type="EMBL" id="PAS95361.1"/>
    </source>
</evidence>
<dbReference type="InterPro" id="IPR029058">
    <property type="entry name" value="AB_hydrolase_fold"/>
</dbReference>
<evidence type="ECO:0000313" key="4">
    <source>
        <dbReference type="Proteomes" id="UP000623509"/>
    </source>
</evidence>
<dbReference type="RefSeq" id="WP_095522972.1">
    <property type="nucleotide sequence ID" value="NZ_MDUX01000001.1"/>
</dbReference>
<gene>
    <name evidence="1" type="ORF">BGI27_00500</name>
    <name evidence="2" type="ORF">CGU29_00535</name>
</gene>
<reference evidence="1 4" key="1">
    <citation type="submission" date="2016-08" db="EMBL/GenBank/DDBJ databases">
        <title>Candidatus Dactylopiibacterium carminicum genome sequence.</title>
        <authorList>
            <person name="Ramirez-Puebla S.T."/>
            <person name="Ormeno-Orrillo E."/>
            <person name="Vera-Ponce De Leon A."/>
            <person name="Luis L."/>
            <person name="Sanchez-Flores A."/>
            <person name="Monica R."/>
            <person name="Martinez-Romero E."/>
        </authorList>
    </citation>
    <scope>NUCLEOTIDE SEQUENCE [LARGE SCALE GENOMIC DNA]</scope>
    <source>
        <strain evidence="1">END1</strain>
    </source>
</reference>
<accession>A0A272EZ24</accession>
<comment type="caution">
    <text evidence="2">The sequence shown here is derived from an EMBL/GenBank/DDBJ whole genome shotgun (WGS) entry which is preliminary data.</text>
</comment>
<keyword evidence="2" id="KW-0378">Hydrolase</keyword>
<evidence type="ECO:0000313" key="3">
    <source>
        <dbReference type="Proteomes" id="UP000216107"/>
    </source>
</evidence>
<dbReference type="SUPFAM" id="SSF53474">
    <property type="entry name" value="alpha/beta-Hydrolases"/>
    <property type="match status" value="1"/>
</dbReference>
<dbReference type="OrthoDB" id="9810066at2"/>
<proteinExistence type="predicted"/>
<sequence length="226" mass="24446">MSFHLRHTDIRIQAERAWLDALLSHAPDVRGLVVCAQPYINNLRESREYHAAAILRQAGFATLVLSLLTPQEEQRDPDLRFDVAQLVHRLLAVLTWAEQQPDLAGLPVGLLGDDTAIAAAVRLAAREPGHLEALVSRCGRIDLVGGEPLRRLMTPLLVLAPGEGSVSPQSARTAYDCVGGEKAWQALEGVSDGLAEAGAMEAAARAACTWFQQHLPERDGDDPVAD</sequence>
<keyword evidence="4" id="KW-1185">Reference proteome</keyword>
<protein>
    <submittedName>
        <fullName evidence="2">Alpha/beta hydrolase</fullName>
    </submittedName>
</protein>
<organism evidence="2 3">
    <name type="scientific">Candidatus Dactylopiibacterium carminicum</name>
    <dbReference type="NCBI Taxonomy" id="857335"/>
    <lineage>
        <taxon>Bacteria</taxon>
        <taxon>Pseudomonadati</taxon>
        <taxon>Pseudomonadota</taxon>
        <taxon>Betaproteobacteria</taxon>
        <taxon>Rhodocyclales</taxon>
        <taxon>Rhodocyclaceae</taxon>
        <taxon>Candidatus Dactylopiibacterium</taxon>
    </lineage>
</organism>
<name>A0A272EZ24_9RHOO</name>
<dbReference type="Gene3D" id="3.40.50.1820">
    <property type="entry name" value="alpha/beta hydrolase"/>
    <property type="match status" value="1"/>
</dbReference>
<dbReference type="GO" id="GO:0016787">
    <property type="term" value="F:hydrolase activity"/>
    <property type="evidence" value="ECO:0007669"/>
    <property type="project" value="UniProtKB-KW"/>
</dbReference>
<dbReference type="EMBL" id="MDUX01000001">
    <property type="protein sequence ID" value="KAF7600862.1"/>
    <property type="molecule type" value="Genomic_DNA"/>
</dbReference>
<reference evidence="2 3" key="2">
    <citation type="submission" date="2017-07" db="EMBL/GenBank/DDBJ databases">
        <title>Candidatus Dactylopiibacterium carminicum, a nitrogen-fixing symbiont of the cochineal insect Dactylopius coccus and Dactylopius opuntiae (Hemiptera: Coccoidea: Dactylopiidae).</title>
        <authorList>
            <person name="Vera A."/>
        </authorList>
    </citation>
    <scope>NUCLEOTIDE SEQUENCE [LARGE SCALE GENOMIC DNA]</scope>
    <source>
        <strain evidence="2 3">NFDCM</strain>
    </source>
</reference>